<name>A0A2S1FX59_9FLOR</name>
<organism evidence="1">
    <name type="scientific">Grateloupia filicina</name>
    <dbReference type="NCBI Taxonomy" id="31455"/>
    <lineage>
        <taxon>Eukaryota</taxon>
        <taxon>Rhodophyta</taxon>
        <taxon>Florideophyceae</taxon>
        <taxon>Rhodymeniophycidae</taxon>
        <taxon>Halymeniales</taxon>
        <taxon>Halymeniaceae</taxon>
        <taxon>Grateloupia</taxon>
    </lineage>
</organism>
<sequence>MTIYQYYPFQNILTISQKQLDYLKEIKLKTLPREWKLILMNDGSFTQNLNSLTGKYIQLKIHYKTSEILLNKKKLRTIWLEDDMNNKLTFARSLWPLHVDHYKHMELGHNKPIGQSIIESKIDIYKDIDKFYYGYSKYLDKEFNSKGPIWGRKYKIYYHRKLFTIVEEFFSPHLAKYFHFKN</sequence>
<gene>
    <name evidence="1" type="primary">ycf21</name>
    <name evidence="1" type="ORF">Grafi_p027</name>
</gene>
<dbReference type="InterPro" id="IPR028978">
    <property type="entry name" value="Chorismate_lyase_/UTRA_dom_sf"/>
</dbReference>
<dbReference type="SUPFAM" id="SSF64288">
    <property type="entry name" value="Chorismate lyase-like"/>
    <property type="match status" value="1"/>
</dbReference>
<accession>A0A2S1FX59</accession>
<proteinExistence type="predicted"/>
<evidence type="ECO:0000313" key="1">
    <source>
        <dbReference type="EMBL" id="AWD77348.1"/>
    </source>
</evidence>
<dbReference type="Pfam" id="PF01947">
    <property type="entry name" value="Rv2949c-like"/>
    <property type="match status" value="1"/>
</dbReference>
<dbReference type="AlphaFoldDB" id="A0A2S1FX59"/>
<geneLocation type="chloroplast" evidence="1"/>
<dbReference type="Gene3D" id="3.40.1410.10">
    <property type="entry name" value="Chorismate lyase-like"/>
    <property type="match status" value="1"/>
</dbReference>
<reference evidence="1" key="1">
    <citation type="submission" date="2017-12" db="EMBL/GenBank/DDBJ databases">
        <title>Complete Sequences of the chloroplast DNA of the Grateloupia filicina.</title>
        <authorList>
            <person name="Liu T."/>
            <person name="Liu C."/>
            <person name="Li Y."/>
        </authorList>
    </citation>
    <scope>NUCLEOTIDE SEQUENCE</scope>
</reference>
<keyword evidence="1" id="KW-0934">Plastid</keyword>
<dbReference type="InterPro" id="IPR002800">
    <property type="entry name" value="Rv2949c-like"/>
</dbReference>
<dbReference type="EMBL" id="MG598531">
    <property type="protein sequence ID" value="AWD77348.1"/>
    <property type="molecule type" value="Genomic_DNA"/>
</dbReference>
<dbReference type="RefSeq" id="YP_009488597.1">
    <property type="nucleotide sequence ID" value="NC_037841.1"/>
</dbReference>
<dbReference type="GeneID" id="36944818"/>
<protein>
    <submittedName>
        <fullName evidence="1">Ycf21</fullName>
    </submittedName>
</protein>
<keyword evidence="1" id="KW-0150">Chloroplast</keyword>